<proteinExistence type="predicted"/>
<feature type="region of interest" description="Disordered" evidence="1">
    <location>
        <begin position="108"/>
        <end position="136"/>
    </location>
</feature>
<evidence type="ECO:0000313" key="2">
    <source>
        <dbReference type="EMBL" id="GBP64145.1"/>
    </source>
</evidence>
<organism evidence="2 3">
    <name type="scientific">Eumeta variegata</name>
    <name type="common">Bagworm moth</name>
    <name type="synonym">Eumeta japonica</name>
    <dbReference type="NCBI Taxonomy" id="151549"/>
    <lineage>
        <taxon>Eukaryota</taxon>
        <taxon>Metazoa</taxon>
        <taxon>Ecdysozoa</taxon>
        <taxon>Arthropoda</taxon>
        <taxon>Hexapoda</taxon>
        <taxon>Insecta</taxon>
        <taxon>Pterygota</taxon>
        <taxon>Neoptera</taxon>
        <taxon>Endopterygota</taxon>
        <taxon>Lepidoptera</taxon>
        <taxon>Glossata</taxon>
        <taxon>Ditrysia</taxon>
        <taxon>Tineoidea</taxon>
        <taxon>Psychidae</taxon>
        <taxon>Oiketicinae</taxon>
        <taxon>Eumeta</taxon>
    </lineage>
</organism>
<gene>
    <name evidence="2" type="ORF">EVAR_35466_1</name>
</gene>
<reference evidence="2 3" key="1">
    <citation type="journal article" date="2019" name="Commun. Biol.">
        <title>The bagworm genome reveals a unique fibroin gene that provides high tensile strength.</title>
        <authorList>
            <person name="Kono N."/>
            <person name="Nakamura H."/>
            <person name="Ohtoshi R."/>
            <person name="Tomita M."/>
            <person name="Numata K."/>
            <person name="Arakawa K."/>
        </authorList>
    </citation>
    <scope>NUCLEOTIDE SEQUENCE [LARGE SCALE GENOMIC DNA]</scope>
</reference>
<keyword evidence="3" id="KW-1185">Reference proteome</keyword>
<dbReference type="Proteomes" id="UP000299102">
    <property type="component" value="Unassembled WGS sequence"/>
</dbReference>
<sequence length="136" mass="15002">MRSLRGICGSEICRNSNVKERCGVNENVDLRLDTLRWPGTNVGPPTAVVTDAVTTSERRRIDVIDEVRCKSTHVRNALNALCMHRVVTKNTNSIEKTNILIGRGVEGTSSSGLAVRGEQRSRRTSHATCGRENMEP</sequence>
<accession>A0A4C1XPL7</accession>
<evidence type="ECO:0000313" key="3">
    <source>
        <dbReference type="Proteomes" id="UP000299102"/>
    </source>
</evidence>
<dbReference type="AlphaFoldDB" id="A0A4C1XPL7"/>
<name>A0A4C1XPL7_EUMVA</name>
<evidence type="ECO:0000256" key="1">
    <source>
        <dbReference type="SAM" id="MobiDB-lite"/>
    </source>
</evidence>
<comment type="caution">
    <text evidence="2">The sequence shown here is derived from an EMBL/GenBank/DDBJ whole genome shotgun (WGS) entry which is preliminary data.</text>
</comment>
<dbReference type="EMBL" id="BGZK01000889">
    <property type="protein sequence ID" value="GBP64145.1"/>
    <property type="molecule type" value="Genomic_DNA"/>
</dbReference>
<protein>
    <submittedName>
        <fullName evidence="2">Uncharacterized protein</fullName>
    </submittedName>
</protein>